<protein>
    <submittedName>
        <fullName evidence="2">Glutathione S-transferase</fullName>
    </submittedName>
</protein>
<dbReference type="InterPro" id="IPR036249">
    <property type="entry name" value="Thioredoxin-like_sf"/>
</dbReference>
<keyword evidence="3" id="KW-1185">Reference proteome</keyword>
<dbReference type="EMBL" id="CP102097">
    <property type="protein sequence ID" value="UUM32648.1"/>
    <property type="molecule type" value="Genomic_DNA"/>
</dbReference>
<gene>
    <name evidence="2" type="ORF">NP165_13845</name>
</gene>
<dbReference type="RefSeq" id="WP_257086316.1">
    <property type="nucleotide sequence ID" value="NZ_CP102097.1"/>
</dbReference>
<evidence type="ECO:0000313" key="2">
    <source>
        <dbReference type="EMBL" id="UUM32648.1"/>
    </source>
</evidence>
<name>A0ABY5LP73_9VIBR</name>
<dbReference type="Proteomes" id="UP001058602">
    <property type="component" value="Chromosome 2"/>
</dbReference>
<accession>A0ABY5LP73</accession>
<evidence type="ECO:0000313" key="3">
    <source>
        <dbReference type="Proteomes" id="UP001058602"/>
    </source>
</evidence>
<reference evidence="2" key="1">
    <citation type="submission" date="2022-07" db="EMBL/GenBank/DDBJ databases">
        <title>Complete genome of Vibrio japonicus strain JCM 31412T and phylogenomic assessment of the Nereis clade of the genus Vibrio.</title>
        <authorList>
            <person name="Shlafstein M.D."/>
            <person name="Emsley S.A."/>
            <person name="Ushijima B."/>
            <person name="Videau P."/>
            <person name="Saw J.H."/>
        </authorList>
    </citation>
    <scope>NUCLEOTIDE SEQUENCE</scope>
    <source>
        <strain evidence="2">JCM 31412</strain>
    </source>
</reference>
<feature type="domain" description="GST N-terminal" evidence="1">
    <location>
        <begin position="1"/>
        <end position="79"/>
    </location>
</feature>
<sequence length="213" mass="23816">MKLFLNDTSPFSRVVLATAALAKPEQLKLEWVDPWQSPEKLKQVNPFCTIPVLELDDGTALVESLCICQYLIETYQPKGVSLASAKRPRDIYLMGLAKTLMELSFRTVALSRFTANDNALIGRGDEGVIRCLTRLENELTSALNESSSQTTIAVLYLHVALDYVAFRHNSAFVSHAGQNIREFLENSPYRSILQCMTPECLSLSPLFNDLTVQ</sequence>
<dbReference type="SUPFAM" id="SSF52833">
    <property type="entry name" value="Thioredoxin-like"/>
    <property type="match status" value="1"/>
</dbReference>
<evidence type="ECO:0000259" key="1">
    <source>
        <dbReference type="PROSITE" id="PS50404"/>
    </source>
</evidence>
<dbReference type="PROSITE" id="PS50404">
    <property type="entry name" value="GST_NTER"/>
    <property type="match status" value="1"/>
</dbReference>
<organism evidence="2 3">
    <name type="scientific">Vibrio japonicus</name>
    <dbReference type="NCBI Taxonomy" id="1824638"/>
    <lineage>
        <taxon>Bacteria</taxon>
        <taxon>Pseudomonadati</taxon>
        <taxon>Pseudomonadota</taxon>
        <taxon>Gammaproteobacteria</taxon>
        <taxon>Vibrionales</taxon>
        <taxon>Vibrionaceae</taxon>
        <taxon>Vibrio</taxon>
    </lineage>
</organism>
<dbReference type="Gene3D" id="1.20.1050.10">
    <property type="match status" value="1"/>
</dbReference>
<dbReference type="Gene3D" id="3.40.30.10">
    <property type="entry name" value="Glutaredoxin"/>
    <property type="match status" value="1"/>
</dbReference>
<proteinExistence type="predicted"/>
<dbReference type="Pfam" id="PF13409">
    <property type="entry name" value="GST_N_2"/>
    <property type="match status" value="1"/>
</dbReference>
<dbReference type="InterPro" id="IPR004045">
    <property type="entry name" value="Glutathione_S-Trfase_N"/>
</dbReference>